<dbReference type="AlphaFoldDB" id="A0A2R8CN93"/>
<dbReference type="InterPro" id="IPR010130">
    <property type="entry name" value="T1SS_OMP_TolC"/>
</dbReference>
<feature type="chain" id="PRO_5015308400" evidence="10">
    <location>
        <begin position="22"/>
        <end position="532"/>
    </location>
</feature>
<organism evidence="11 12">
    <name type="scientific">Kushneria phyllosphaerae</name>
    <dbReference type="NCBI Taxonomy" id="2100822"/>
    <lineage>
        <taxon>Bacteria</taxon>
        <taxon>Pseudomonadati</taxon>
        <taxon>Pseudomonadota</taxon>
        <taxon>Gammaproteobacteria</taxon>
        <taxon>Oceanospirillales</taxon>
        <taxon>Halomonadaceae</taxon>
        <taxon>Kushneria</taxon>
    </lineage>
</organism>
<feature type="coiled-coil region" evidence="8">
    <location>
        <begin position="160"/>
        <end position="187"/>
    </location>
</feature>
<reference evidence="12" key="1">
    <citation type="submission" date="2018-03" db="EMBL/GenBank/DDBJ databases">
        <authorList>
            <person name="Navarro De La Torre S."/>
        </authorList>
    </citation>
    <scope>NUCLEOTIDE SEQUENCE [LARGE SCALE GENOMIC DNA]</scope>
    <source>
        <strain evidence="12">EAod3</strain>
    </source>
</reference>
<keyword evidence="12" id="KW-1185">Reference proteome</keyword>
<protein>
    <submittedName>
        <fullName evidence="11">Outer membrane protein TolC</fullName>
    </submittedName>
</protein>
<dbReference type="Pfam" id="PF02321">
    <property type="entry name" value="OEP"/>
    <property type="match status" value="2"/>
</dbReference>
<keyword evidence="6" id="KW-0472">Membrane</keyword>
<comment type="subcellular location">
    <subcellularLocation>
        <location evidence="1">Cell outer membrane</location>
    </subcellularLocation>
</comment>
<keyword evidence="7" id="KW-0998">Cell outer membrane</keyword>
<evidence type="ECO:0000256" key="10">
    <source>
        <dbReference type="SAM" id="SignalP"/>
    </source>
</evidence>
<evidence type="ECO:0000256" key="3">
    <source>
        <dbReference type="ARBA" id="ARBA00022448"/>
    </source>
</evidence>
<evidence type="ECO:0000256" key="6">
    <source>
        <dbReference type="ARBA" id="ARBA00023136"/>
    </source>
</evidence>
<dbReference type="GO" id="GO:0015288">
    <property type="term" value="F:porin activity"/>
    <property type="evidence" value="ECO:0007669"/>
    <property type="project" value="TreeGrafter"/>
</dbReference>
<dbReference type="InterPro" id="IPR051906">
    <property type="entry name" value="TolC-like"/>
</dbReference>
<evidence type="ECO:0000313" key="11">
    <source>
        <dbReference type="EMBL" id="SPJ34367.1"/>
    </source>
</evidence>
<keyword evidence="3" id="KW-0813">Transport</keyword>
<evidence type="ECO:0000256" key="2">
    <source>
        <dbReference type="ARBA" id="ARBA00007613"/>
    </source>
</evidence>
<dbReference type="EMBL" id="ONZI01000003">
    <property type="protein sequence ID" value="SPJ34367.1"/>
    <property type="molecule type" value="Genomic_DNA"/>
</dbReference>
<evidence type="ECO:0000256" key="7">
    <source>
        <dbReference type="ARBA" id="ARBA00023237"/>
    </source>
</evidence>
<keyword evidence="10" id="KW-0732">Signal</keyword>
<dbReference type="RefSeq" id="WP_108843158.1">
    <property type="nucleotide sequence ID" value="NZ_ONZI01000003.1"/>
</dbReference>
<evidence type="ECO:0000313" key="12">
    <source>
        <dbReference type="Proteomes" id="UP000244934"/>
    </source>
</evidence>
<sequence length="532" mass="57385">MRKFRVLPLVLAVSLAGQAQAADLMSIARDALVNNADLAASRSGYNSVQAGEDIERGDLLPQVSATGSVTRYNITSSQSSNLAAAGAGANGGAGGINAGGGSDNHYTGSTVQLQATQALFDATNWYQLEASKRQTAQEALNLRVDRQQLLYNVAQAYFEVLRAKEQLDTLRAEEQAVSRQLEQVRQQFDVGIVAATDVYEAQASYDLTRSQRISQESTLQVNFEALEQLTGKQYSSIDGLADDMPIERPTPASQQAWVEMASSQNLDLLAARAAVKVARANLDTSRAGHLPVLSAFANYQYGDSDQDNLRGNNEQNQIGLEATIPIYTGGSTSAQVRQSTYSLEQTQYQQESQLRTAVQQVRSYYAQTLNNVLSVQAQKRSIESNRSALEATRNGYEVGTRNIVDVLQAQQNLFTAISNYADARYDYVLNLLSLRQEAGILDVDTLDVLNGWLRADKAVLLNFESQGTTGLGIGDDQPDPGMNGPSPLEGSQGGAGQRQLPPPNRTALPDDNDLNGLGRGGLGRDMSGNTGY</sequence>
<evidence type="ECO:0000256" key="5">
    <source>
        <dbReference type="ARBA" id="ARBA00022692"/>
    </source>
</evidence>
<dbReference type="GO" id="GO:0015562">
    <property type="term" value="F:efflux transmembrane transporter activity"/>
    <property type="evidence" value="ECO:0007669"/>
    <property type="project" value="InterPro"/>
</dbReference>
<feature type="signal peptide" evidence="10">
    <location>
        <begin position="1"/>
        <end position="21"/>
    </location>
</feature>
<accession>A0A2R8CN93</accession>
<evidence type="ECO:0000256" key="1">
    <source>
        <dbReference type="ARBA" id="ARBA00004442"/>
    </source>
</evidence>
<dbReference type="GO" id="GO:1990281">
    <property type="term" value="C:efflux pump complex"/>
    <property type="evidence" value="ECO:0007669"/>
    <property type="project" value="TreeGrafter"/>
</dbReference>
<comment type="similarity">
    <text evidence="2">Belongs to the outer membrane factor (OMF) (TC 1.B.17) family.</text>
</comment>
<dbReference type="PANTHER" id="PTHR30026">
    <property type="entry name" value="OUTER MEMBRANE PROTEIN TOLC"/>
    <property type="match status" value="1"/>
</dbReference>
<dbReference type="InterPro" id="IPR003423">
    <property type="entry name" value="OMP_efflux"/>
</dbReference>
<feature type="region of interest" description="Disordered" evidence="9">
    <location>
        <begin position="469"/>
        <end position="532"/>
    </location>
</feature>
<dbReference type="GO" id="GO:0009279">
    <property type="term" value="C:cell outer membrane"/>
    <property type="evidence" value="ECO:0007669"/>
    <property type="project" value="UniProtKB-SubCell"/>
</dbReference>
<dbReference type="Proteomes" id="UP000244934">
    <property type="component" value="Unassembled WGS sequence"/>
</dbReference>
<name>A0A2R8CN93_9GAMM</name>
<evidence type="ECO:0000256" key="8">
    <source>
        <dbReference type="SAM" id="Coils"/>
    </source>
</evidence>
<evidence type="ECO:0000256" key="4">
    <source>
        <dbReference type="ARBA" id="ARBA00022452"/>
    </source>
</evidence>
<keyword evidence="4" id="KW-1134">Transmembrane beta strand</keyword>
<dbReference type="NCBIfam" id="TIGR01844">
    <property type="entry name" value="type_I_sec_TolC"/>
    <property type="match status" value="1"/>
</dbReference>
<gene>
    <name evidence="11" type="primary">tolC_1</name>
    <name evidence="11" type="ORF">KSP9073_02401</name>
</gene>
<keyword evidence="8" id="KW-0175">Coiled coil</keyword>
<evidence type="ECO:0000256" key="9">
    <source>
        <dbReference type="SAM" id="MobiDB-lite"/>
    </source>
</evidence>
<dbReference type="OrthoDB" id="9813458at2"/>
<proteinExistence type="inferred from homology"/>
<dbReference type="Gene3D" id="1.20.1600.10">
    <property type="entry name" value="Outer membrane efflux proteins (OEP)"/>
    <property type="match status" value="1"/>
</dbReference>
<dbReference type="PANTHER" id="PTHR30026:SF20">
    <property type="entry name" value="OUTER MEMBRANE PROTEIN TOLC"/>
    <property type="match status" value="1"/>
</dbReference>
<dbReference type="SUPFAM" id="SSF56954">
    <property type="entry name" value="Outer membrane efflux proteins (OEP)"/>
    <property type="match status" value="1"/>
</dbReference>
<keyword evidence="5" id="KW-0812">Transmembrane</keyword>